<dbReference type="InterPro" id="IPR029033">
    <property type="entry name" value="His_PPase_superfam"/>
</dbReference>
<dbReference type="NCBIfam" id="TIGR01258">
    <property type="entry name" value="pgm_1"/>
    <property type="match status" value="1"/>
</dbReference>
<reference evidence="6" key="1">
    <citation type="journal article" date="2015" name="Proc. Natl. Acad. Sci. U.S.A.">
        <title>Networks of energetic and metabolic interactions define dynamics in microbial communities.</title>
        <authorList>
            <person name="Embree M."/>
            <person name="Liu J.K."/>
            <person name="Al-Bassam M.M."/>
            <person name="Zengler K."/>
        </authorList>
    </citation>
    <scope>NUCLEOTIDE SEQUENCE</scope>
</reference>
<dbReference type="PIRSF" id="PIRSF000709">
    <property type="entry name" value="6PFK_2-Ptase"/>
    <property type="match status" value="1"/>
</dbReference>
<evidence type="ECO:0000256" key="1">
    <source>
        <dbReference type="ARBA" id="ARBA00000380"/>
    </source>
</evidence>
<comment type="catalytic activity">
    <reaction evidence="1">
        <text>(2R)-2-phosphoglycerate = (2R)-3-phosphoglycerate</text>
        <dbReference type="Rhea" id="RHEA:15901"/>
        <dbReference type="ChEBI" id="CHEBI:58272"/>
        <dbReference type="ChEBI" id="CHEBI:58289"/>
        <dbReference type="EC" id="5.4.2.11"/>
    </reaction>
</comment>
<protein>
    <recommendedName>
        <fullName evidence="3">phosphoglycerate mutase (2,3-diphosphoglycerate-dependent)</fullName>
        <ecNumber evidence="3">5.4.2.11</ecNumber>
    </recommendedName>
</protein>
<dbReference type="SUPFAM" id="SSF53254">
    <property type="entry name" value="Phosphoglycerate mutase-like"/>
    <property type="match status" value="1"/>
</dbReference>
<dbReference type="EMBL" id="LNQE01000138">
    <property type="protein sequence ID" value="KUG29056.1"/>
    <property type="molecule type" value="Genomic_DNA"/>
</dbReference>
<dbReference type="GO" id="GO:0004619">
    <property type="term" value="F:phosphoglycerate mutase activity"/>
    <property type="evidence" value="ECO:0007669"/>
    <property type="project" value="UniProtKB-EC"/>
</dbReference>
<dbReference type="GO" id="GO:0006096">
    <property type="term" value="P:glycolytic process"/>
    <property type="evidence" value="ECO:0007669"/>
    <property type="project" value="UniProtKB-KW"/>
</dbReference>
<keyword evidence="4" id="KW-0324">Glycolysis</keyword>
<evidence type="ECO:0000256" key="4">
    <source>
        <dbReference type="ARBA" id="ARBA00023152"/>
    </source>
</evidence>
<dbReference type="SMART" id="SM00855">
    <property type="entry name" value="PGAM"/>
    <property type="match status" value="1"/>
</dbReference>
<dbReference type="EC" id="5.4.2.11" evidence="3"/>
<sequence>MHTLVLVRHGQSEWNLENRFTGWTDVGLTAQGEAEAASAAELLAQGGYDFDVCLTSVLKRAIKTLDIVLEGMDRMWLPVVKSWRLNERHYGALQGLNKAEMTEKFGEAQVFSWRRSYDVPPPALTPDDPRHPGRDRRYADLTAEELPLTECLKDTVARVMPYWEDEVAPRIRAGQRILVAAHGNSIRAIVKYLDGISDADIAGVNIPTGVPLVYELDATLRPVRHFYLGDPEAIARSIQAVADQAKSKK</sequence>
<dbReference type="FunFam" id="3.40.50.1240:FF:000003">
    <property type="entry name" value="2,3-bisphosphoglycerate-dependent phosphoglycerate mutase"/>
    <property type="match status" value="1"/>
</dbReference>
<dbReference type="PROSITE" id="PS00175">
    <property type="entry name" value="PG_MUTASE"/>
    <property type="match status" value="1"/>
</dbReference>
<comment type="similarity">
    <text evidence="2">Belongs to the phosphoglycerate mutase family. BPG-dependent PGAM subfamily.</text>
</comment>
<organism evidence="6">
    <name type="scientific">hydrocarbon metagenome</name>
    <dbReference type="NCBI Taxonomy" id="938273"/>
    <lineage>
        <taxon>unclassified sequences</taxon>
        <taxon>metagenomes</taxon>
        <taxon>ecological metagenomes</taxon>
    </lineage>
</organism>
<evidence type="ECO:0000256" key="5">
    <source>
        <dbReference type="ARBA" id="ARBA00023235"/>
    </source>
</evidence>
<dbReference type="InterPro" id="IPR001345">
    <property type="entry name" value="PG/BPGM_mutase_AS"/>
</dbReference>
<accession>A0A0W8G7G0</accession>
<gene>
    <name evidence="6" type="ORF">ASZ90_001069</name>
</gene>
<dbReference type="InterPro" id="IPR005952">
    <property type="entry name" value="Phosphogly_mut1"/>
</dbReference>
<dbReference type="CDD" id="cd07067">
    <property type="entry name" value="HP_PGM_like"/>
    <property type="match status" value="1"/>
</dbReference>
<evidence type="ECO:0000313" key="6">
    <source>
        <dbReference type="EMBL" id="KUG29056.1"/>
    </source>
</evidence>
<dbReference type="AlphaFoldDB" id="A0A0W8G7G0"/>
<evidence type="ECO:0000256" key="3">
    <source>
        <dbReference type="ARBA" id="ARBA00012028"/>
    </source>
</evidence>
<name>A0A0W8G7G0_9ZZZZ</name>
<dbReference type="Gene3D" id="3.40.50.1240">
    <property type="entry name" value="Phosphoglycerate mutase-like"/>
    <property type="match status" value="1"/>
</dbReference>
<dbReference type="InterPro" id="IPR013078">
    <property type="entry name" value="His_Pase_superF_clade-1"/>
</dbReference>
<evidence type="ECO:0000256" key="2">
    <source>
        <dbReference type="ARBA" id="ARBA00006717"/>
    </source>
</evidence>
<proteinExistence type="inferred from homology"/>
<dbReference type="PANTHER" id="PTHR11931">
    <property type="entry name" value="PHOSPHOGLYCERATE MUTASE"/>
    <property type="match status" value="1"/>
</dbReference>
<keyword evidence="5" id="KW-0413">Isomerase</keyword>
<dbReference type="HAMAP" id="MF_01039">
    <property type="entry name" value="PGAM_GpmA"/>
    <property type="match status" value="1"/>
</dbReference>
<comment type="caution">
    <text evidence="6">The sequence shown here is derived from an EMBL/GenBank/DDBJ whole genome shotgun (WGS) entry which is preliminary data.</text>
</comment>
<dbReference type="NCBIfam" id="NF010713">
    <property type="entry name" value="PRK14115.1"/>
    <property type="match status" value="1"/>
</dbReference>
<dbReference type="Pfam" id="PF00300">
    <property type="entry name" value="His_Phos_1"/>
    <property type="match status" value="1"/>
</dbReference>